<reference evidence="5" key="1">
    <citation type="submission" date="2022-11" db="UniProtKB">
        <authorList>
            <consortium name="WormBaseParasite"/>
        </authorList>
    </citation>
    <scope>IDENTIFICATION</scope>
</reference>
<organism evidence="4 5">
    <name type="scientific">Ditylenchus dipsaci</name>
    <dbReference type="NCBI Taxonomy" id="166011"/>
    <lineage>
        <taxon>Eukaryota</taxon>
        <taxon>Metazoa</taxon>
        <taxon>Ecdysozoa</taxon>
        <taxon>Nematoda</taxon>
        <taxon>Chromadorea</taxon>
        <taxon>Rhabditida</taxon>
        <taxon>Tylenchina</taxon>
        <taxon>Tylenchomorpha</taxon>
        <taxon>Sphaerularioidea</taxon>
        <taxon>Anguinidae</taxon>
        <taxon>Anguininae</taxon>
        <taxon>Ditylenchus</taxon>
    </lineage>
</organism>
<dbReference type="InterPro" id="IPR013766">
    <property type="entry name" value="Thioredoxin_domain"/>
</dbReference>
<protein>
    <submittedName>
        <fullName evidence="5">Thioredoxin domain-containing protein</fullName>
    </submittedName>
</protein>
<feature type="domain" description="Thioredoxin" evidence="3">
    <location>
        <begin position="464"/>
        <end position="601"/>
    </location>
</feature>
<evidence type="ECO:0000256" key="2">
    <source>
        <dbReference type="SAM" id="Phobius"/>
    </source>
</evidence>
<keyword evidence="2" id="KW-0812">Transmembrane</keyword>
<dbReference type="WBParaSite" id="jg26248.2">
    <property type="protein sequence ID" value="jg26248.2"/>
    <property type="gene ID" value="jg26248"/>
</dbReference>
<keyword evidence="2" id="KW-0472">Membrane</keyword>
<evidence type="ECO:0000313" key="5">
    <source>
        <dbReference type="WBParaSite" id="jg26248.2"/>
    </source>
</evidence>
<keyword evidence="2" id="KW-1133">Transmembrane helix</keyword>
<sequence length="812" mass="90473">MPTGNLSPIAESRPSLSFSLVPPPTEATLQQNEQRQKIRDPLVTTPNRTFEEAPEISEDDIRKSLIVEAKRRKYWGTKAITKMLFEEIEHSTCYHYMLESFTETRSTAEATEACASTSSSLHHHGSHSHGSSHNTSSTPTTTTLNDNTFHQTSQLPDQEFADQTKVLEMPSSNECPSAIGFGTDKCQYCRGTGMKAGVAHPAVYTHPMVGSFPHNDPSRGYPGSGSLIVRPPGGGNLKDKPYAVGTPVHFMVKAGLPPPGIGQHDLCIFCQGRGISDCHHCKGQGKKSCPTCGGQGNVRVFTKLKVFFSFCGEPKLCTTTQKTPYKRNQRDQSEILCCPPQKSHGSCRLLKQRHCVEAISIAKIKFKLGNKNGYFYVYVTQFCFLLLNFTSTFVNGLNAFFAQLPAFSDFLPGYLLNSSNGLNSEANLLPAQNSTSCPNFDVAYYYVRRQCPASVAQDLRCVINLPGDVQPSGLLNCGTVEDFRLSQLHNLNPEELLELIRFRDSYGRPWCMISFLYSPDCVFSAKVADAFYQIAPLFPKLKVIAVDVSANTKSSDSLISQYGIASTPVIALWENGFPRFRLYEDYSKVESLIKAIQMRTDLKSLNISKVEYGPAAESEEEDLSKEFVTTNSNLTKISPTDHYHPTKQEFLDQFHYLKDDLGFDWYLLAAVIVLCLNTAYFLSQSTKAKEFIQRPKLCNASKRSSGYARALFFFKNSNQPSDTGSLVAEMCRCNVRFSDVIVDAEFDELYKLLGGKGVISVMAQLSVENDFLLDSILRNIEGFKRIILMVTNSEHKQRLDLNVDQARGSARE</sequence>
<dbReference type="Gene3D" id="3.40.30.10">
    <property type="entry name" value="Glutaredoxin"/>
    <property type="match status" value="1"/>
</dbReference>
<dbReference type="PANTHER" id="PTHR48465:SF1">
    <property type="entry name" value="PROTEIN SSUH2 HOMOLOG"/>
    <property type="match status" value="1"/>
</dbReference>
<dbReference type="PROSITE" id="PS51352">
    <property type="entry name" value="THIOREDOXIN_2"/>
    <property type="match status" value="1"/>
</dbReference>
<accession>A0A915E6D5</accession>
<feature type="region of interest" description="Disordered" evidence="1">
    <location>
        <begin position="1"/>
        <end position="20"/>
    </location>
</feature>
<evidence type="ECO:0000256" key="1">
    <source>
        <dbReference type="SAM" id="MobiDB-lite"/>
    </source>
</evidence>
<name>A0A915E6D5_9BILA</name>
<feature type="compositionally biased region" description="Low complexity" evidence="1">
    <location>
        <begin position="128"/>
        <end position="145"/>
    </location>
</feature>
<keyword evidence="4" id="KW-1185">Reference proteome</keyword>
<dbReference type="SUPFAM" id="SSF52833">
    <property type="entry name" value="Thioredoxin-like"/>
    <property type="match status" value="1"/>
</dbReference>
<dbReference type="PANTHER" id="PTHR48465">
    <property type="entry name" value="PROTEIN SSUH2 HOMOLOG"/>
    <property type="match status" value="1"/>
</dbReference>
<dbReference type="InterPro" id="IPR052789">
    <property type="entry name" value="SSUH2_homolog"/>
</dbReference>
<feature type="region of interest" description="Disordered" evidence="1">
    <location>
        <begin position="112"/>
        <end position="149"/>
    </location>
</feature>
<proteinExistence type="predicted"/>
<dbReference type="Proteomes" id="UP000887574">
    <property type="component" value="Unplaced"/>
</dbReference>
<dbReference type="AlphaFoldDB" id="A0A915E6D5"/>
<dbReference type="InterPro" id="IPR036249">
    <property type="entry name" value="Thioredoxin-like_sf"/>
</dbReference>
<feature type="transmembrane region" description="Helical" evidence="2">
    <location>
        <begin position="665"/>
        <end position="683"/>
    </location>
</feature>
<evidence type="ECO:0000259" key="3">
    <source>
        <dbReference type="PROSITE" id="PS51352"/>
    </source>
</evidence>
<evidence type="ECO:0000313" key="4">
    <source>
        <dbReference type="Proteomes" id="UP000887574"/>
    </source>
</evidence>